<accession>A0AAV5B5L8</accession>
<reference evidence="1" key="1">
    <citation type="journal article" date="2022" name="Int. J. Syst. Evol. Microbiol.">
        <title>Granulimonas faecalis gen. nov., sp. nov., and Leptogranulimonas caecicola gen. nov., sp. nov., novel lactate-producing Atopobiaceae bacteria isolated from mouse intestines, and an emended description of the family Atopobiaceae.</title>
        <authorList>
            <person name="Morinaga K."/>
            <person name="Kusada H."/>
            <person name="Sakamoto S."/>
            <person name="Murakami T."/>
            <person name="Toyoda A."/>
            <person name="Mori H."/>
            <person name="Meng X.Y."/>
            <person name="Takashino M."/>
            <person name="Murotomi K."/>
            <person name="Tamaki H."/>
        </authorList>
    </citation>
    <scope>NUCLEOTIDE SEQUENCE</scope>
    <source>
        <strain evidence="1">OPF53</strain>
    </source>
</reference>
<dbReference type="RefSeq" id="WP_135978973.1">
    <property type="nucleotide sequence ID" value="NZ_BQKC01000001.1"/>
</dbReference>
<organism evidence="1 2">
    <name type="scientific">Granulimonas faecalis</name>
    <dbReference type="NCBI Taxonomy" id="2894155"/>
    <lineage>
        <taxon>Bacteria</taxon>
        <taxon>Bacillati</taxon>
        <taxon>Actinomycetota</taxon>
        <taxon>Coriobacteriia</taxon>
        <taxon>Coriobacteriales</taxon>
        <taxon>Kribbibacteriaceae</taxon>
        <taxon>Granulimonas</taxon>
    </lineage>
</organism>
<evidence type="ECO:0000313" key="2">
    <source>
        <dbReference type="Proteomes" id="UP001055025"/>
    </source>
</evidence>
<dbReference type="EMBL" id="BQKC01000001">
    <property type="protein sequence ID" value="GJM55676.1"/>
    <property type="molecule type" value="Genomic_DNA"/>
</dbReference>
<proteinExistence type="predicted"/>
<comment type="caution">
    <text evidence="1">The sequence shown here is derived from an EMBL/GenBank/DDBJ whole genome shotgun (WGS) entry which is preliminary data.</text>
</comment>
<evidence type="ECO:0000313" key="1">
    <source>
        <dbReference type="EMBL" id="GJM55676.1"/>
    </source>
</evidence>
<dbReference type="Proteomes" id="UP001055025">
    <property type="component" value="Unassembled WGS sequence"/>
</dbReference>
<evidence type="ECO:0008006" key="3">
    <source>
        <dbReference type="Google" id="ProtNLM"/>
    </source>
</evidence>
<name>A0AAV5B5L8_9ACTN</name>
<keyword evidence="2" id="KW-1185">Reference proteome</keyword>
<gene>
    <name evidence="1" type="ORF">ATOP_13310</name>
</gene>
<sequence length="281" mass="29980">MSAPVSRGLVYRNHLGEELAIGGPGTVHYGETDLFDAAAYEYETAGARVASRSLAASERELPLVLAGSSPAGRDRARRVLSADAHAGELGTLSYGDWSVPAVVTAQALSAWWFDGGVEADALTVLLPRPLWCREVAHEFPLLPAAAAVPGSDYPKPHPYGYGRGGASHSVSVDTLGPAEWLWRVWGPAADPYLIEDGNRHQVMVTVPAGSRLELDTRERTIALIDGLGRRTNVLGSRVRGAAGSGTYAFKRLPRGTVGLSTPGSFAYDVVVYDEREAPTWT</sequence>
<protein>
    <recommendedName>
        <fullName evidence="3">Tail protein</fullName>
    </recommendedName>
</protein>
<dbReference type="AlphaFoldDB" id="A0AAV5B5L8"/>